<dbReference type="Gene3D" id="3.40.50.1820">
    <property type="entry name" value="alpha/beta hydrolase"/>
    <property type="match status" value="1"/>
</dbReference>
<reference evidence="1 2" key="1">
    <citation type="journal article" date="2018" name="Proc. Natl. Acad. Sci. U.S.A.">
        <title>Draft genome sequence of Camellia sinensis var. sinensis provides insights into the evolution of the tea genome and tea quality.</title>
        <authorList>
            <person name="Wei C."/>
            <person name="Yang H."/>
            <person name="Wang S."/>
            <person name="Zhao J."/>
            <person name="Liu C."/>
            <person name="Gao L."/>
            <person name="Xia E."/>
            <person name="Lu Y."/>
            <person name="Tai Y."/>
            <person name="She G."/>
            <person name="Sun J."/>
            <person name="Cao H."/>
            <person name="Tong W."/>
            <person name="Gao Q."/>
            <person name="Li Y."/>
            <person name="Deng W."/>
            <person name="Jiang X."/>
            <person name="Wang W."/>
            <person name="Chen Q."/>
            <person name="Zhang S."/>
            <person name="Li H."/>
            <person name="Wu J."/>
            <person name="Wang P."/>
            <person name="Li P."/>
            <person name="Shi C."/>
            <person name="Zheng F."/>
            <person name="Jian J."/>
            <person name="Huang B."/>
            <person name="Shan D."/>
            <person name="Shi M."/>
            <person name="Fang C."/>
            <person name="Yue Y."/>
            <person name="Li F."/>
            <person name="Li D."/>
            <person name="Wei S."/>
            <person name="Han B."/>
            <person name="Jiang C."/>
            <person name="Yin Y."/>
            <person name="Xia T."/>
            <person name="Zhang Z."/>
            <person name="Bennetzen J.L."/>
            <person name="Zhao S."/>
            <person name="Wan X."/>
        </authorList>
    </citation>
    <scope>NUCLEOTIDE SEQUENCE [LARGE SCALE GENOMIC DNA]</scope>
    <source>
        <strain evidence="2">cv. Shuchazao</strain>
        <tissue evidence="1">Leaf</tissue>
    </source>
</reference>
<evidence type="ECO:0000313" key="2">
    <source>
        <dbReference type="Proteomes" id="UP000306102"/>
    </source>
</evidence>
<dbReference type="STRING" id="542762.A0A4S4EYZ3"/>
<dbReference type="EMBL" id="SDRB02000903">
    <property type="protein sequence ID" value="THG22301.1"/>
    <property type="molecule type" value="Genomic_DNA"/>
</dbReference>
<keyword evidence="2" id="KW-1185">Reference proteome</keyword>
<sequence>MTRVLAAVATTALTTLRSSDRVAFMTGTCVEEIGRSFGIPSVGLITGELYADEELMFSAAKSRFSSSVRDRAEDYARKLEGWGKKVEYVEFEGKQHGFFTVDPNSPDSDQLMLIIKRFIIEN</sequence>
<dbReference type="InterPro" id="IPR029058">
    <property type="entry name" value="AB_hydrolase_fold"/>
</dbReference>
<accession>A0A4S4EYZ3</accession>
<comment type="caution">
    <text evidence="1">The sequence shown here is derived from an EMBL/GenBank/DDBJ whole genome shotgun (WGS) entry which is preliminary data.</text>
</comment>
<name>A0A4S4EYZ3_CAMSN</name>
<evidence type="ECO:0000313" key="1">
    <source>
        <dbReference type="EMBL" id="THG22301.1"/>
    </source>
</evidence>
<organism evidence="1 2">
    <name type="scientific">Camellia sinensis var. sinensis</name>
    <name type="common">China tea</name>
    <dbReference type="NCBI Taxonomy" id="542762"/>
    <lineage>
        <taxon>Eukaryota</taxon>
        <taxon>Viridiplantae</taxon>
        <taxon>Streptophyta</taxon>
        <taxon>Embryophyta</taxon>
        <taxon>Tracheophyta</taxon>
        <taxon>Spermatophyta</taxon>
        <taxon>Magnoliopsida</taxon>
        <taxon>eudicotyledons</taxon>
        <taxon>Gunneridae</taxon>
        <taxon>Pentapetalae</taxon>
        <taxon>asterids</taxon>
        <taxon>Ericales</taxon>
        <taxon>Theaceae</taxon>
        <taxon>Camellia</taxon>
    </lineage>
</organism>
<proteinExistence type="predicted"/>
<gene>
    <name evidence="1" type="ORF">TEA_024935</name>
</gene>
<protein>
    <submittedName>
        <fullName evidence="1">Uncharacterized protein</fullName>
    </submittedName>
</protein>
<dbReference type="Proteomes" id="UP000306102">
    <property type="component" value="Unassembled WGS sequence"/>
</dbReference>
<dbReference type="AlphaFoldDB" id="A0A4S4EYZ3"/>
<dbReference type="SUPFAM" id="SSF53474">
    <property type="entry name" value="alpha/beta-Hydrolases"/>
    <property type="match status" value="1"/>
</dbReference>